<dbReference type="AlphaFoldDB" id="A0A1H7ABJ7"/>
<evidence type="ECO:0000313" key="2">
    <source>
        <dbReference type="Proteomes" id="UP000199403"/>
    </source>
</evidence>
<evidence type="ECO:0008006" key="3">
    <source>
        <dbReference type="Google" id="ProtNLM"/>
    </source>
</evidence>
<sequence>MRTGGRKSPDESIAYLITHTDTGLQVVPYSPRFASAWQEVLVAAPNATLLHRRSYLEYHEERFRDVSVLVFSRNHPLAVFPAHREGSEVYSHRGLSYAGLVHRGCSFHQTMQLYRHLLQYYSEQGVSALVLHPTPIVYASECADPLPYLMYLAGAETIDMKVTQAIVLPLVLAHKGRKATVSRAGKSGLEIRLQEDVGEFWDDLLVPNLLLRYGRKPTHTREEMRYLKSMHPDSIYQYTVFEAETPVAGSTVYETPTCLHTQYLASNARGRELHALDLLVYHLATEVAGKKRYLDFGHSHEPKGGAINRSLFRWKQSFGAEPFPQVQYRVPTAAWKQLAEAERTTPR</sequence>
<dbReference type="STRING" id="1416801.SAMN05192553_106111"/>
<organism evidence="1 2">
    <name type="scientific">Cyclobacterium xiamenense</name>
    <dbReference type="NCBI Taxonomy" id="1297121"/>
    <lineage>
        <taxon>Bacteria</taxon>
        <taxon>Pseudomonadati</taxon>
        <taxon>Bacteroidota</taxon>
        <taxon>Cytophagia</taxon>
        <taxon>Cytophagales</taxon>
        <taxon>Cyclobacteriaceae</taxon>
        <taxon>Cyclobacterium</taxon>
    </lineage>
</organism>
<reference evidence="2" key="1">
    <citation type="submission" date="2016-10" db="EMBL/GenBank/DDBJ databases">
        <authorList>
            <person name="Varghese N."/>
            <person name="Submissions S."/>
        </authorList>
    </citation>
    <scope>NUCLEOTIDE SEQUENCE [LARGE SCALE GENOMIC DNA]</scope>
    <source>
        <strain evidence="2">IBRC-M 10761</strain>
    </source>
</reference>
<accession>A0A1H7ABJ7</accession>
<gene>
    <name evidence="1" type="ORF">SAMN05192553_106111</name>
</gene>
<keyword evidence="2" id="KW-1185">Reference proteome</keyword>
<evidence type="ECO:0000313" key="1">
    <source>
        <dbReference type="EMBL" id="SEJ61894.1"/>
    </source>
</evidence>
<dbReference type="SUPFAM" id="SSF55729">
    <property type="entry name" value="Acyl-CoA N-acyltransferases (Nat)"/>
    <property type="match status" value="1"/>
</dbReference>
<dbReference type="Proteomes" id="UP000199403">
    <property type="component" value="Unassembled WGS sequence"/>
</dbReference>
<dbReference type="InterPro" id="IPR016181">
    <property type="entry name" value="Acyl_CoA_acyltransferase"/>
</dbReference>
<dbReference type="Gene3D" id="3.40.630.30">
    <property type="match status" value="1"/>
</dbReference>
<dbReference type="EMBL" id="FNZH01000006">
    <property type="protein sequence ID" value="SEJ61894.1"/>
    <property type="molecule type" value="Genomic_DNA"/>
</dbReference>
<protein>
    <recommendedName>
        <fullName evidence="3">Acetyltransferase (GNAT) domain-containing protein</fullName>
    </recommendedName>
</protein>
<name>A0A1H7ABJ7_9BACT</name>
<proteinExistence type="predicted"/>